<dbReference type="RefSeq" id="WP_206076679.1">
    <property type="nucleotide sequence ID" value="NZ_BMWW01000011.1"/>
</dbReference>
<dbReference type="NCBIfam" id="NF035944">
    <property type="entry name" value="PEPxxWA-CTERM"/>
    <property type="match status" value="1"/>
</dbReference>
<dbReference type="Pfam" id="PF07589">
    <property type="entry name" value="PEP-CTERM"/>
    <property type="match status" value="1"/>
</dbReference>
<protein>
    <recommendedName>
        <fullName evidence="2">Ice-binding protein C-terminal domain-containing protein</fullName>
    </recommendedName>
</protein>
<keyword evidence="1" id="KW-0732">Signal</keyword>
<evidence type="ECO:0000259" key="2">
    <source>
        <dbReference type="Pfam" id="PF07589"/>
    </source>
</evidence>
<proteinExistence type="predicted"/>
<evidence type="ECO:0000313" key="4">
    <source>
        <dbReference type="Proteomes" id="UP000619512"/>
    </source>
</evidence>
<organism evidence="3 4">
    <name type="scientific">Pseudoduganella plicata</name>
    <dbReference type="NCBI Taxonomy" id="321984"/>
    <lineage>
        <taxon>Bacteria</taxon>
        <taxon>Pseudomonadati</taxon>
        <taxon>Pseudomonadota</taxon>
        <taxon>Betaproteobacteria</taxon>
        <taxon>Burkholderiales</taxon>
        <taxon>Oxalobacteraceae</taxon>
        <taxon>Telluria group</taxon>
        <taxon>Pseudoduganella</taxon>
    </lineage>
</organism>
<sequence>MMRIKCLPLAFALALSSTAALAAPATLTIQSEGVLTDAWGSQAAGAPVKLNWVTHYDTETGLDFITESNYNFDISVGTYRDSAVGVGDAYAIARFADGGNRELSLGMTLREVGMQTEFSLYAEWQPTGDVPYVLWAEPLDLVIASPVYAISSYGKRYSGDGNFFDFTPAWVHVSVAVVPEPQTWTMLLGGLAVAGAVARRRKAAV</sequence>
<accession>A0AA87YBB9</accession>
<dbReference type="Proteomes" id="UP000619512">
    <property type="component" value="Unassembled WGS sequence"/>
</dbReference>
<dbReference type="EMBL" id="BMWW01000011">
    <property type="protein sequence ID" value="GGZ08222.1"/>
    <property type="molecule type" value="Genomic_DNA"/>
</dbReference>
<reference evidence="3" key="2">
    <citation type="submission" date="2022-12" db="EMBL/GenBank/DDBJ databases">
        <authorList>
            <person name="Sun Q."/>
            <person name="Kim S."/>
        </authorList>
    </citation>
    <scope>NUCLEOTIDE SEQUENCE</scope>
    <source>
        <strain evidence="3">KCTC 12344</strain>
    </source>
</reference>
<feature type="chain" id="PRO_5041654093" description="Ice-binding protein C-terminal domain-containing protein" evidence="1">
    <location>
        <begin position="23"/>
        <end position="205"/>
    </location>
</feature>
<dbReference type="NCBIfam" id="TIGR02595">
    <property type="entry name" value="PEP_CTERM"/>
    <property type="match status" value="1"/>
</dbReference>
<gene>
    <name evidence="3" type="ORF">GCM10007388_47230</name>
</gene>
<comment type="caution">
    <text evidence="3">The sequence shown here is derived from an EMBL/GenBank/DDBJ whole genome shotgun (WGS) entry which is preliminary data.</text>
</comment>
<evidence type="ECO:0000313" key="3">
    <source>
        <dbReference type="EMBL" id="GGZ08222.1"/>
    </source>
</evidence>
<dbReference type="InterPro" id="IPR013424">
    <property type="entry name" value="Ice-binding_C"/>
</dbReference>
<feature type="signal peptide" evidence="1">
    <location>
        <begin position="1"/>
        <end position="22"/>
    </location>
</feature>
<name>A0AA87YBB9_9BURK</name>
<dbReference type="AlphaFoldDB" id="A0AA87YBB9"/>
<evidence type="ECO:0000256" key="1">
    <source>
        <dbReference type="SAM" id="SignalP"/>
    </source>
</evidence>
<reference evidence="3" key="1">
    <citation type="journal article" date="2014" name="Int. J. Syst. Evol. Microbiol.">
        <title>Complete genome sequence of Corynebacterium casei LMG S-19264T (=DSM 44701T), isolated from a smear-ripened cheese.</title>
        <authorList>
            <consortium name="US DOE Joint Genome Institute (JGI-PGF)"/>
            <person name="Walter F."/>
            <person name="Albersmeier A."/>
            <person name="Kalinowski J."/>
            <person name="Ruckert C."/>
        </authorList>
    </citation>
    <scope>NUCLEOTIDE SEQUENCE</scope>
    <source>
        <strain evidence="3">KCTC 12344</strain>
    </source>
</reference>
<feature type="domain" description="Ice-binding protein C-terminal" evidence="2">
    <location>
        <begin position="178"/>
        <end position="201"/>
    </location>
</feature>